<evidence type="ECO:0000259" key="2">
    <source>
        <dbReference type="Pfam" id="PF13243"/>
    </source>
</evidence>
<feature type="domain" description="Squalene cyclase C-terminal" evidence="2">
    <location>
        <begin position="418"/>
        <end position="496"/>
    </location>
</feature>
<accession>A0ABW2CF41</accession>
<dbReference type="EMBL" id="JBHSXS010000003">
    <property type="protein sequence ID" value="MFC6879820.1"/>
    <property type="molecule type" value="Genomic_DNA"/>
</dbReference>
<protein>
    <submittedName>
        <fullName evidence="3">Prenyltransferase/squalene oxidase repeat-containing protein</fullName>
    </submittedName>
</protein>
<dbReference type="Gene3D" id="1.50.10.20">
    <property type="match status" value="1"/>
</dbReference>
<name>A0ABW2CF41_9ACTN</name>
<organism evidence="3 4">
    <name type="scientific">Actinomadura yumaensis</name>
    <dbReference type="NCBI Taxonomy" id="111807"/>
    <lineage>
        <taxon>Bacteria</taxon>
        <taxon>Bacillati</taxon>
        <taxon>Actinomycetota</taxon>
        <taxon>Actinomycetes</taxon>
        <taxon>Streptosporangiales</taxon>
        <taxon>Thermomonosporaceae</taxon>
        <taxon>Actinomadura</taxon>
    </lineage>
</organism>
<dbReference type="InterPro" id="IPR050148">
    <property type="entry name" value="Terpene_synthase-like"/>
</dbReference>
<feature type="region of interest" description="Disordered" evidence="1">
    <location>
        <begin position="1"/>
        <end position="36"/>
    </location>
</feature>
<proteinExistence type="predicted"/>
<dbReference type="SUPFAM" id="SSF48239">
    <property type="entry name" value="Terpenoid cyclases/Protein prenyltransferases"/>
    <property type="match status" value="1"/>
</dbReference>
<evidence type="ECO:0000313" key="4">
    <source>
        <dbReference type="Proteomes" id="UP001596380"/>
    </source>
</evidence>
<evidence type="ECO:0000313" key="3">
    <source>
        <dbReference type="EMBL" id="MFC6879820.1"/>
    </source>
</evidence>
<dbReference type="Proteomes" id="UP001596380">
    <property type="component" value="Unassembled WGS sequence"/>
</dbReference>
<gene>
    <name evidence="3" type="ORF">ACFQKB_08575</name>
</gene>
<dbReference type="PANTHER" id="PTHR31739:SF25">
    <property type="entry name" value="(E,E)-GERANYLLINALOOL SYNTHASE"/>
    <property type="match status" value="1"/>
</dbReference>
<dbReference type="PANTHER" id="PTHR31739">
    <property type="entry name" value="ENT-COPALYL DIPHOSPHATE SYNTHASE, CHLOROPLASTIC"/>
    <property type="match status" value="1"/>
</dbReference>
<comment type="caution">
    <text evidence="3">The sequence shown here is derived from an EMBL/GenBank/DDBJ whole genome shotgun (WGS) entry which is preliminary data.</text>
</comment>
<dbReference type="InterPro" id="IPR032696">
    <property type="entry name" value="SQ_cyclase_C"/>
</dbReference>
<sequence>MSGGSPAETRVQPAARTTPAPPAPAPAPPAPSPAAAVPAADVPAAARDLITGLVAAPWGQVSPSVYETGRLVALAPWLTGHAERVAYLVRTQRPDGGWGAPDDGYALVPTLSATEALLSVLARRAAAPANGAGPAPGDVVRAAERGLRRARGLLYWGPRQDALPDMPAIELIVPALVQALNEHLAALRAAGETAWPEPGLPLPDGMDDGKLRFVRRLLGTGAEPPQKLMHALEIAGDAARGLPQARPEPTGTIGASPAATAAWLGDRPPADPSAPARWYLETVTAAHGGPVPVGFPLTVFERGWVLAWLERAGVPFVAPPELVLSLTAPLGADGTPAAAGLPADADTTAGALYALALLGAPHRPDPLWEYETATHFCTWRGEEGASLTTNAHVMEAFGEYLASVGRDRIGAEAAGRYAATVAKVAGWLAERQRPDGSWTDRWHASPFYATACCALALDRFGGERHAAAVDRARRWVLDTQRTDGTWGRWDGTVEETAYAVQVLLLTAPRAGAPGGPGGLDGTTSYEECRRAAERARPLLEADLGRPAADRAGDPPLWHDKDLYHPTAIVRAAVLAAVHLLMPGAPPSPEK</sequence>
<dbReference type="InterPro" id="IPR008930">
    <property type="entry name" value="Terpenoid_cyclase/PrenylTrfase"/>
</dbReference>
<dbReference type="RefSeq" id="WP_378063144.1">
    <property type="nucleotide sequence ID" value="NZ_JBHSXS010000003.1"/>
</dbReference>
<evidence type="ECO:0000256" key="1">
    <source>
        <dbReference type="SAM" id="MobiDB-lite"/>
    </source>
</evidence>
<dbReference type="Pfam" id="PF13243">
    <property type="entry name" value="SQHop_cyclase_C"/>
    <property type="match status" value="1"/>
</dbReference>
<feature type="compositionally biased region" description="Pro residues" evidence="1">
    <location>
        <begin position="19"/>
        <end position="32"/>
    </location>
</feature>
<keyword evidence="4" id="KW-1185">Reference proteome</keyword>
<dbReference type="Gene3D" id="1.50.10.160">
    <property type="match status" value="1"/>
</dbReference>
<reference evidence="4" key="1">
    <citation type="journal article" date="2019" name="Int. J. Syst. Evol. Microbiol.">
        <title>The Global Catalogue of Microorganisms (GCM) 10K type strain sequencing project: providing services to taxonomists for standard genome sequencing and annotation.</title>
        <authorList>
            <consortium name="The Broad Institute Genomics Platform"/>
            <consortium name="The Broad Institute Genome Sequencing Center for Infectious Disease"/>
            <person name="Wu L."/>
            <person name="Ma J."/>
        </authorList>
    </citation>
    <scope>NUCLEOTIDE SEQUENCE [LARGE SCALE GENOMIC DNA]</scope>
    <source>
        <strain evidence="4">JCM 3369</strain>
    </source>
</reference>